<dbReference type="AlphaFoldDB" id="A0AAD7DIT6"/>
<gene>
    <name evidence="4" type="ORF">B0H17DRAFT_1061100</name>
</gene>
<dbReference type="Pfam" id="PF24864">
    <property type="entry name" value="DUF7730"/>
    <property type="match status" value="1"/>
</dbReference>
<feature type="compositionally biased region" description="Basic and acidic residues" evidence="1">
    <location>
        <begin position="37"/>
        <end position="48"/>
    </location>
</feature>
<keyword evidence="2" id="KW-1133">Transmembrane helix</keyword>
<name>A0AAD7DIT6_MYCRO</name>
<keyword evidence="5" id="KW-1185">Reference proteome</keyword>
<dbReference type="EMBL" id="JARKIE010000050">
    <property type="protein sequence ID" value="KAJ7692749.1"/>
    <property type="molecule type" value="Genomic_DNA"/>
</dbReference>
<organism evidence="4 5">
    <name type="scientific">Mycena rosella</name>
    <name type="common">Pink bonnet</name>
    <name type="synonym">Agaricus rosellus</name>
    <dbReference type="NCBI Taxonomy" id="1033263"/>
    <lineage>
        <taxon>Eukaryota</taxon>
        <taxon>Fungi</taxon>
        <taxon>Dikarya</taxon>
        <taxon>Basidiomycota</taxon>
        <taxon>Agaricomycotina</taxon>
        <taxon>Agaricomycetes</taxon>
        <taxon>Agaricomycetidae</taxon>
        <taxon>Agaricales</taxon>
        <taxon>Marasmiineae</taxon>
        <taxon>Mycenaceae</taxon>
        <taxon>Mycena</taxon>
    </lineage>
</organism>
<evidence type="ECO:0000313" key="4">
    <source>
        <dbReference type="EMBL" id="KAJ7692749.1"/>
    </source>
</evidence>
<evidence type="ECO:0000313" key="5">
    <source>
        <dbReference type="Proteomes" id="UP001221757"/>
    </source>
</evidence>
<sequence>MTGPMRQTPGPTKIFGFFVLLVCPCILCFLTPSRFGTSERRHTPRDPPLKPLRPKKPTKIRHRRLPAQPQSHLMSLPLELRQCIYAHALGGRVVDLTRHTWWLEKRYTVRSSCLEFDDVPPGDLPLLTLAPPIPTALLRSCRQIYFEAIPALYTLTTLRLQLSEFDEVLGAALGRHRIPDIRRLYLCHRYFSPSGPPQWDAVFAALCEMRLERLVFEFDMLSDDAERETGDVLATAWGRGVCGLRGLRWFDLVVRYGDPCAHPHLKRDLVRRVREVAIGTHNEAEELG</sequence>
<dbReference type="Proteomes" id="UP001221757">
    <property type="component" value="Unassembled WGS sequence"/>
</dbReference>
<feature type="region of interest" description="Disordered" evidence="1">
    <location>
        <begin position="37"/>
        <end position="60"/>
    </location>
</feature>
<evidence type="ECO:0000256" key="1">
    <source>
        <dbReference type="SAM" id="MobiDB-lite"/>
    </source>
</evidence>
<accession>A0AAD7DIT6</accession>
<comment type="caution">
    <text evidence="4">The sequence shown here is derived from an EMBL/GenBank/DDBJ whole genome shotgun (WGS) entry which is preliminary data.</text>
</comment>
<feature type="transmembrane region" description="Helical" evidence="2">
    <location>
        <begin position="14"/>
        <end position="32"/>
    </location>
</feature>
<reference evidence="4" key="1">
    <citation type="submission" date="2023-03" db="EMBL/GenBank/DDBJ databases">
        <title>Massive genome expansion in bonnet fungi (Mycena s.s.) driven by repeated elements and novel gene families across ecological guilds.</title>
        <authorList>
            <consortium name="Lawrence Berkeley National Laboratory"/>
            <person name="Harder C.B."/>
            <person name="Miyauchi S."/>
            <person name="Viragh M."/>
            <person name="Kuo A."/>
            <person name="Thoen E."/>
            <person name="Andreopoulos B."/>
            <person name="Lu D."/>
            <person name="Skrede I."/>
            <person name="Drula E."/>
            <person name="Henrissat B."/>
            <person name="Morin E."/>
            <person name="Kohler A."/>
            <person name="Barry K."/>
            <person name="LaButti K."/>
            <person name="Morin E."/>
            <person name="Salamov A."/>
            <person name="Lipzen A."/>
            <person name="Mereny Z."/>
            <person name="Hegedus B."/>
            <person name="Baldrian P."/>
            <person name="Stursova M."/>
            <person name="Weitz H."/>
            <person name="Taylor A."/>
            <person name="Grigoriev I.V."/>
            <person name="Nagy L.G."/>
            <person name="Martin F."/>
            <person name="Kauserud H."/>
        </authorList>
    </citation>
    <scope>NUCLEOTIDE SEQUENCE</scope>
    <source>
        <strain evidence="4">CBHHK067</strain>
    </source>
</reference>
<proteinExistence type="predicted"/>
<dbReference type="PANTHER" id="PTHR38790">
    <property type="entry name" value="2EXR DOMAIN-CONTAINING PROTEIN-RELATED"/>
    <property type="match status" value="1"/>
</dbReference>
<dbReference type="InterPro" id="IPR056632">
    <property type="entry name" value="DUF7730"/>
</dbReference>
<protein>
    <recommendedName>
        <fullName evidence="3">DUF7730 domain-containing protein</fullName>
    </recommendedName>
</protein>
<feature type="domain" description="DUF7730" evidence="3">
    <location>
        <begin position="67"/>
        <end position="190"/>
    </location>
</feature>
<keyword evidence="2" id="KW-0812">Transmembrane</keyword>
<keyword evidence="2" id="KW-0472">Membrane</keyword>
<evidence type="ECO:0000259" key="3">
    <source>
        <dbReference type="Pfam" id="PF24864"/>
    </source>
</evidence>
<evidence type="ECO:0000256" key="2">
    <source>
        <dbReference type="SAM" id="Phobius"/>
    </source>
</evidence>